<proteinExistence type="predicted"/>
<sequence>MQRHGPGVHPDIGDPAARPHHPGAGLEAPRAPDGLDHHIGAEPIGEIAHQPLRVLGGIRHRVGADPLGGVQPGWVRIDGDDPAGGEEVRRGDRGQPDRPGAHHHDRIARPHLAVEDAHLVGGGEDIRQQDGVMALGRPRQRIRGQIGERHPDVLGLGAVDHAPENPAPAVTALSVVALPAEAAVAAGRDAGEQHPVAGPDLADIGTGLDDLADPLVAEHPAGADARQLAAEDMQIGAADGRGVDPDDGVGGGLEFGVGHLLPGGLLRPVEDECFHGRFPLLRLFAFGFRRASQPPRGAVW</sequence>
<keyword evidence="3" id="KW-1185">Reference proteome</keyword>
<comment type="caution">
    <text evidence="2">The sequence shown here is derived from an EMBL/GenBank/DDBJ whole genome shotgun (WGS) entry which is preliminary data.</text>
</comment>
<dbReference type="EMBL" id="BJHV01000001">
    <property type="protein sequence ID" value="GDY47491.1"/>
    <property type="molecule type" value="Genomic_DNA"/>
</dbReference>
<feature type="region of interest" description="Disordered" evidence="1">
    <location>
        <begin position="1"/>
        <end position="39"/>
    </location>
</feature>
<name>A0A4D4KE85_9ACTN</name>
<feature type="region of interest" description="Disordered" evidence="1">
    <location>
        <begin position="65"/>
        <end position="108"/>
    </location>
</feature>
<accession>A0A4D4KE85</accession>
<protein>
    <submittedName>
        <fullName evidence="2">Uncharacterized protein</fullName>
    </submittedName>
</protein>
<evidence type="ECO:0000313" key="2">
    <source>
        <dbReference type="EMBL" id="GDY47491.1"/>
    </source>
</evidence>
<dbReference type="AlphaFoldDB" id="A0A4D4KE85"/>
<evidence type="ECO:0000313" key="3">
    <source>
        <dbReference type="Proteomes" id="UP000299290"/>
    </source>
</evidence>
<evidence type="ECO:0000256" key="1">
    <source>
        <dbReference type="SAM" id="MobiDB-lite"/>
    </source>
</evidence>
<gene>
    <name evidence="2" type="ORF">SANT12839_083730</name>
</gene>
<organism evidence="2 3">
    <name type="scientific">Streptomyces antimycoticus</name>
    <dbReference type="NCBI Taxonomy" id="68175"/>
    <lineage>
        <taxon>Bacteria</taxon>
        <taxon>Bacillati</taxon>
        <taxon>Actinomycetota</taxon>
        <taxon>Actinomycetes</taxon>
        <taxon>Kitasatosporales</taxon>
        <taxon>Streptomycetaceae</taxon>
        <taxon>Streptomyces</taxon>
        <taxon>Streptomyces violaceusniger group</taxon>
    </lineage>
</organism>
<dbReference type="Proteomes" id="UP000299290">
    <property type="component" value="Unassembled WGS sequence"/>
</dbReference>
<feature type="compositionally biased region" description="Basic and acidic residues" evidence="1">
    <location>
        <begin position="86"/>
        <end position="102"/>
    </location>
</feature>
<reference evidence="2 3" key="1">
    <citation type="journal article" date="2020" name="Int. J. Syst. Evol. Microbiol.">
        <title>Reclassification of Streptomyces castelarensis and Streptomyces sporoclivatus as later heterotypic synonyms of Streptomyces antimycoticus.</title>
        <authorList>
            <person name="Komaki H."/>
            <person name="Tamura T."/>
        </authorList>
    </citation>
    <scope>NUCLEOTIDE SEQUENCE [LARGE SCALE GENOMIC DNA]</scope>
    <source>
        <strain evidence="2 3">NBRC 12839</strain>
    </source>
</reference>